<feature type="chain" id="PRO_5002693832" evidence="1">
    <location>
        <begin position="19"/>
        <end position="285"/>
    </location>
</feature>
<name>A6F1P3_9GAMM</name>
<dbReference type="AlphaFoldDB" id="A6F1P3"/>
<keyword evidence="4" id="KW-1185">Reference proteome</keyword>
<sequence length="285" mass="30305">MRLIATLFFAFAMTTAQAEESRVISADGAITETIVALGAGAQLAGVDTTSHYPPEVIAELPKVGYLRALPVEGILSLKPTRLITTEEAGPEQTLEQIAAAGVDVVRLPVVRDVTSALARIRRVGELVGQQDEAKRLTRDIAEEVDTLKQSMVQKPPARVLILLAAGDHGVMLGGKDTAADALLLSLGLQSALPDVTGFKPASREALLASNPDAIVIAEARPGQFRPEQWPELTQLRAWRQGNRVTANAMMLLGFGPRLAEAFQTVAAIVPDETVISDAASETHAH</sequence>
<dbReference type="SUPFAM" id="SSF53807">
    <property type="entry name" value="Helical backbone' metal receptor"/>
    <property type="match status" value="1"/>
</dbReference>
<dbReference type="InterPro" id="IPR002491">
    <property type="entry name" value="ABC_transptr_periplasmic_BD"/>
</dbReference>
<gene>
    <name evidence="3" type="ORF">MDG893_04759</name>
</gene>
<organism evidence="3 4">
    <name type="scientific">Marinobacter algicola DG893</name>
    <dbReference type="NCBI Taxonomy" id="443152"/>
    <lineage>
        <taxon>Bacteria</taxon>
        <taxon>Pseudomonadati</taxon>
        <taxon>Pseudomonadota</taxon>
        <taxon>Gammaproteobacteria</taxon>
        <taxon>Pseudomonadales</taxon>
        <taxon>Marinobacteraceae</taxon>
        <taxon>Marinobacter</taxon>
    </lineage>
</organism>
<feature type="signal peptide" evidence="1">
    <location>
        <begin position="1"/>
        <end position="18"/>
    </location>
</feature>
<reference evidence="3 4" key="1">
    <citation type="submission" date="2007-06" db="EMBL/GenBank/DDBJ databases">
        <authorList>
            <person name="Green D."/>
            <person name="Ferriera S."/>
            <person name="Johnson J."/>
            <person name="Kravitz S."/>
            <person name="Beeson K."/>
            <person name="Sutton G."/>
            <person name="Rogers Y.-H."/>
            <person name="Friedman R."/>
            <person name="Frazier M."/>
            <person name="Venter J.C."/>
        </authorList>
    </citation>
    <scope>NUCLEOTIDE SEQUENCE [LARGE SCALE GENOMIC DNA]</scope>
    <source>
        <strain evidence="3 4">DG893</strain>
    </source>
</reference>
<evidence type="ECO:0000313" key="4">
    <source>
        <dbReference type="Proteomes" id="UP000005856"/>
    </source>
</evidence>
<dbReference type="PROSITE" id="PS50983">
    <property type="entry name" value="FE_B12_PBP"/>
    <property type="match status" value="1"/>
</dbReference>
<dbReference type="eggNOG" id="COG4558">
    <property type="taxonomic scope" value="Bacteria"/>
</dbReference>
<keyword evidence="1" id="KW-0732">Signal</keyword>
<dbReference type="InterPro" id="IPR050902">
    <property type="entry name" value="ABC_Transporter_SBP"/>
</dbReference>
<dbReference type="PANTHER" id="PTHR30535:SF4">
    <property type="entry name" value="HEMIN-BINDING PERIPLASMIC PROTEIN HMUT"/>
    <property type="match status" value="1"/>
</dbReference>
<dbReference type="RefSeq" id="WP_007154183.1">
    <property type="nucleotide sequence ID" value="NZ_ABCP01000019.1"/>
</dbReference>
<dbReference type="EMBL" id="ABCP01000019">
    <property type="protein sequence ID" value="EDM47332.1"/>
    <property type="molecule type" value="Genomic_DNA"/>
</dbReference>
<evidence type="ECO:0000256" key="1">
    <source>
        <dbReference type="SAM" id="SignalP"/>
    </source>
</evidence>
<accession>A6F1P3</accession>
<dbReference type="Proteomes" id="UP000005856">
    <property type="component" value="Unassembled WGS sequence"/>
</dbReference>
<evidence type="ECO:0000313" key="3">
    <source>
        <dbReference type="EMBL" id="EDM47332.1"/>
    </source>
</evidence>
<protein>
    <submittedName>
        <fullName evidence="3">Periplasmic binding protein</fullName>
    </submittedName>
</protein>
<feature type="domain" description="Fe/B12 periplasmic-binding" evidence="2">
    <location>
        <begin position="22"/>
        <end position="273"/>
    </location>
</feature>
<dbReference type="Gene3D" id="3.40.50.1980">
    <property type="entry name" value="Nitrogenase molybdenum iron protein domain"/>
    <property type="match status" value="2"/>
</dbReference>
<dbReference type="STRING" id="443152.MDG893_04759"/>
<comment type="caution">
    <text evidence="3">The sequence shown here is derived from an EMBL/GenBank/DDBJ whole genome shotgun (WGS) entry which is preliminary data.</text>
</comment>
<dbReference type="OrthoDB" id="9797736at2"/>
<proteinExistence type="predicted"/>
<dbReference type="Pfam" id="PF01497">
    <property type="entry name" value="Peripla_BP_2"/>
    <property type="match status" value="1"/>
</dbReference>
<evidence type="ECO:0000259" key="2">
    <source>
        <dbReference type="PROSITE" id="PS50983"/>
    </source>
</evidence>
<dbReference type="PANTHER" id="PTHR30535">
    <property type="entry name" value="VITAMIN B12-BINDING PROTEIN"/>
    <property type="match status" value="1"/>
</dbReference>